<keyword evidence="5 6" id="KW-0472">Membrane</keyword>
<dbReference type="PANTHER" id="PTHR30093:SF44">
    <property type="entry name" value="TYPE II SECRETION SYSTEM CORE PROTEIN G"/>
    <property type="match status" value="1"/>
</dbReference>
<dbReference type="Proteomes" id="UP000308121">
    <property type="component" value="Unassembled WGS sequence"/>
</dbReference>
<dbReference type="InterPro" id="IPR045584">
    <property type="entry name" value="Pilin-like"/>
</dbReference>
<evidence type="ECO:0000256" key="3">
    <source>
        <dbReference type="ARBA" id="ARBA00022692"/>
    </source>
</evidence>
<proteinExistence type="predicted"/>
<evidence type="ECO:0000256" key="6">
    <source>
        <dbReference type="SAM" id="Phobius"/>
    </source>
</evidence>
<dbReference type="Pfam" id="PF07963">
    <property type="entry name" value="N_methyl"/>
    <property type="match status" value="1"/>
</dbReference>
<dbReference type="RefSeq" id="WP_154730005.1">
    <property type="nucleotide sequence ID" value="NZ_SZYE01000101.1"/>
</dbReference>
<gene>
    <name evidence="7" type="ORF">FA014_12495</name>
</gene>
<keyword evidence="2" id="KW-0488">Methylation</keyword>
<dbReference type="SUPFAM" id="SSF54523">
    <property type="entry name" value="Pili subunits"/>
    <property type="match status" value="1"/>
</dbReference>
<evidence type="ECO:0000313" key="8">
    <source>
        <dbReference type="Proteomes" id="UP000308121"/>
    </source>
</evidence>
<keyword evidence="3 6" id="KW-0812">Transmembrane</keyword>
<dbReference type="PROSITE" id="PS00409">
    <property type="entry name" value="PROKAR_NTER_METHYL"/>
    <property type="match status" value="1"/>
</dbReference>
<evidence type="ECO:0000256" key="5">
    <source>
        <dbReference type="ARBA" id="ARBA00023136"/>
    </source>
</evidence>
<dbReference type="InterPro" id="IPR012902">
    <property type="entry name" value="N_methyl_site"/>
</dbReference>
<feature type="transmembrane region" description="Helical" evidence="6">
    <location>
        <begin position="21"/>
        <end position="40"/>
    </location>
</feature>
<dbReference type="NCBIfam" id="TIGR02532">
    <property type="entry name" value="IV_pilin_GFxxxE"/>
    <property type="match status" value="1"/>
</dbReference>
<protein>
    <submittedName>
        <fullName evidence="7">Type II secretion system protein</fullName>
    </submittedName>
</protein>
<evidence type="ECO:0000256" key="1">
    <source>
        <dbReference type="ARBA" id="ARBA00004167"/>
    </source>
</evidence>
<comment type="subcellular location">
    <subcellularLocation>
        <location evidence="1">Membrane</location>
        <topology evidence="1">Single-pass membrane protein</topology>
    </subcellularLocation>
</comment>
<name>A0A7Z8JY16_9CELL</name>
<dbReference type="PANTHER" id="PTHR30093">
    <property type="entry name" value="GENERAL SECRETION PATHWAY PROTEIN G"/>
    <property type="match status" value="1"/>
</dbReference>
<dbReference type="GO" id="GO:0016020">
    <property type="term" value="C:membrane"/>
    <property type="evidence" value="ECO:0007669"/>
    <property type="project" value="UniProtKB-SubCell"/>
</dbReference>
<comment type="caution">
    <text evidence="7">The sequence shown here is derived from an EMBL/GenBank/DDBJ whole genome shotgun (WGS) entry which is preliminary data.</text>
</comment>
<dbReference type="OrthoDB" id="4828881at2"/>
<keyword evidence="4 6" id="KW-1133">Transmembrane helix</keyword>
<accession>A0A7Z8JY16</accession>
<dbReference type="AlphaFoldDB" id="A0A7Z8JY16"/>
<reference evidence="7 8" key="1">
    <citation type="submission" date="2019-05" db="EMBL/GenBank/DDBJ databases">
        <title>Genome sequence of Cellulomonas hominis strain CS1.</title>
        <authorList>
            <person name="Belmont J."/>
            <person name="Maclea K.S."/>
        </authorList>
    </citation>
    <scope>NUCLEOTIDE SEQUENCE [LARGE SCALE GENOMIC DNA]</scope>
    <source>
        <strain evidence="7 8">CS1</strain>
    </source>
</reference>
<dbReference type="EMBL" id="SZYE01000101">
    <property type="protein sequence ID" value="TKR23197.1"/>
    <property type="molecule type" value="Genomic_DNA"/>
</dbReference>
<evidence type="ECO:0000313" key="7">
    <source>
        <dbReference type="EMBL" id="TKR23197.1"/>
    </source>
</evidence>
<organism evidence="7 8">
    <name type="scientific">Cellulomonas hominis</name>
    <dbReference type="NCBI Taxonomy" id="156981"/>
    <lineage>
        <taxon>Bacteria</taxon>
        <taxon>Bacillati</taxon>
        <taxon>Actinomycetota</taxon>
        <taxon>Actinomycetes</taxon>
        <taxon>Micrococcales</taxon>
        <taxon>Cellulomonadaceae</taxon>
        <taxon>Cellulomonas</taxon>
    </lineage>
</organism>
<sequence>MIARIHKAMAKKDQGFTLIELLVVVIIIGILAAIAIPVFLNQRRSAVDAGIKSDLRTIANEAETAFVNFQDYPGNATSAAGSITLTVGTNAPTTVQLSNDNNEITFTNNGDGTYEIVGTNGTDGTGNDYTYVSDEGGLQD</sequence>
<dbReference type="Gene3D" id="3.30.700.10">
    <property type="entry name" value="Glycoprotein, Type 4 Pilin"/>
    <property type="match status" value="1"/>
</dbReference>
<evidence type="ECO:0000256" key="2">
    <source>
        <dbReference type="ARBA" id="ARBA00022481"/>
    </source>
</evidence>
<evidence type="ECO:0000256" key="4">
    <source>
        <dbReference type="ARBA" id="ARBA00022989"/>
    </source>
</evidence>